<dbReference type="AlphaFoldDB" id="A0A0B7HNM9"/>
<evidence type="ECO:0000313" key="3">
    <source>
        <dbReference type="EMBL" id="CEN39108.1"/>
    </source>
</evidence>
<name>A0A0B7HNM9_9FLAO</name>
<evidence type="ECO:0000313" key="4">
    <source>
        <dbReference type="Proteomes" id="UP000044026"/>
    </source>
</evidence>
<proteinExistence type="predicted"/>
<evidence type="ECO:0000256" key="2">
    <source>
        <dbReference type="SAM" id="Phobius"/>
    </source>
</evidence>
<sequence>MEEFTRLFPKPVMASAFPPATSHRHYAPTTPTAPQNSYANSPPQSYTLFWFGKENYALLCVAIGGFVFLCGPWWSGRLMD</sequence>
<dbReference type="EMBL" id="CDOE01000073">
    <property type="protein sequence ID" value="CEN39108.1"/>
    <property type="molecule type" value="Genomic_DNA"/>
</dbReference>
<accession>A0A0B7HNM9</accession>
<keyword evidence="2" id="KW-0472">Membrane</keyword>
<feature type="compositionally biased region" description="Polar residues" evidence="1">
    <location>
        <begin position="29"/>
        <end position="40"/>
    </location>
</feature>
<evidence type="ECO:0000256" key="1">
    <source>
        <dbReference type="SAM" id="MobiDB-lite"/>
    </source>
</evidence>
<feature type="region of interest" description="Disordered" evidence="1">
    <location>
        <begin position="14"/>
        <end position="40"/>
    </location>
</feature>
<keyword evidence="2" id="KW-1133">Transmembrane helix</keyword>
<reference evidence="3 4" key="1">
    <citation type="submission" date="2015-01" db="EMBL/GenBank/DDBJ databases">
        <authorList>
            <person name="Xiang T."/>
            <person name="Song Y."/>
            <person name="Huang L."/>
            <person name="Wang B."/>
            <person name="Wu P."/>
        </authorList>
    </citation>
    <scope>NUCLEOTIDE SEQUENCE [LARGE SCALE GENOMIC DNA]</scope>
    <source>
        <strain evidence="3 4">Cc12</strain>
    </source>
</reference>
<organism evidence="3 4">
    <name type="scientific">Capnocytophaga canimorsus</name>
    <dbReference type="NCBI Taxonomy" id="28188"/>
    <lineage>
        <taxon>Bacteria</taxon>
        <taxon>Pseudomonadati</taxon>
        <taxon>Bacteroidota</taxon>
        <taxon>Flavobacteriia</taxon>
        <taxon>Flavobacteriales</taxon>
        <taxon>Flavobacteriaceae</taxon>
        <taxon>Capnocytophaga</taxon>
    </lineage>
</organism>
<dbReference type="RefSeq" id="WP_169922908.1">
    <property type="nucleotide sequence ID" value="NZ_PGTV01000001.1"/>
</dbReference>
<protein>
    <submittedName>
        <fullName evidence="3">Uncharacterized protein</fullName>
    </submittedName>
</protein>
<keyword evidence="2" id="KW-0812">Transmembrane</keyword>
<gene>
    <name evidence="3" type="ORF">CCAN12_750039</name>
</gene>
<dbReference type="Proteomes" id="UP000044026">
    <property type="component" value="Unassembled WGS sequence"/>
</dbReference>
<feature type="transmembrane region" description="Helical" evidence="2">
    <location>
        <begin position="56"/>
        <end position="74"/>
    </location>
</feature>